<feature type="transmembrane region" description="Helical" evidence="8">
    <location>
        <begin position="352"/>
        <end position="371"/>
    </location>
</feature>
<dbReference type="EnsemblMetazoa" id="CPIJ008845-RB">
    <property type="protein sequence ID" value="CPIJ008845-PB"/>
    <property type="gene ID" value="CPIJ008845"/>
</dbReference>
<feature type="transmembrane region" description="Helical" evidence="8">
    <location>
        <begin position="169"/>
        <end position="194"/>
    </location>
</feature>
<dbReference type="GO" id="GO:0007165">
    <property type="term" value="P:signal transduction"/>
    <property type="evidence" value="ECO:0007669"/>
    <property type="project" value="UniProtKB-KW"/>
</dbReference>
<keyword evidence="3 8" id="KW-0812">Transmembrane</keyword>
<keyword evidence="5 8" id="KW-0472">Membrane</keyword>
<comment type="function">
    <text evidence="8">Gustatory receptor which mediates acceptance or avoidance behavior, depending on its substrates.</text>
</comment>
<sequence>MTGEDSLRSILRLNNLFAFTAIRLDPQVNQYETSGTMSTFATLNLVLYGSIYSVYLWQLTKNVETDFARYGIVPIFMRMLTFQIVLFQYFLKIMNNFIRRNNMVKLLNVLKSLQTRTIIYGGFLDFKQVQSMSKRWLIICSVLNCCVFVCTTFIYVITGSILNPFNATIHTLFMVVTFSNDIYLILFNTLVYMLRKNISEIKVLMMEAKREDWYPISRLHQESVALYPLLIKCFSLPLISYVVQMLVSGTLQLFEIFQYAYGLQENDTLTIIAEVSMSVLSIAPWIAKLCVTILHTGRAAKEANETALCTRHFDDYSMQNTKVTRQINKFLLKNLHQKKKFSAYGFFDIDNSVIYTVFSSIVTYLVILIQFKQLENDLTNENGGGNDTSAT</sequence>
<keyword evidence="6 8" id="KW-0675">Receptor</keyword>
<feature type="transmembrane region" description="Helical" evidence="8">
    <location>
        <begin position="40"/>
        <end position="58"/>
    </location>
</feature>
<evidence type="ECO:0000313" key="10">
    <source>
        <dbReference type="Proteomes" id="UP000002320"/>
    </source>
</evidence>
<dbReference type="GO" id="GO:0008049">
    <property type="term" value="P:male courtship behavior"/>
    <property type="evidence" value="ECO:0007669"/>
    <property type="project" value="TreeGrafter"/>
</dbReference>
<dbReference type="GO" id="GO:0005886">
    <property type="term" value="C:plasma membrane"/>
    <property type="evidence" value="ECO:0007669"/>
    <property type="project" value="UniProtKB-SubCell"/>
</dbReference>
<comment type="caution">
    <text evidence="8">Lacks conserved residue(s) required for the propagation of feature annotation.</text>
</comment>
<name>A0A1S4JQE0_CULQU</name>
<dbReference type="GO" id="GO:0043025">
    <property type="term" value="C:neuronal cell body"/>
    <property type="evidence" value="ECO:0007669"/>
    <property type="project" value="TreeGrafter"/>
</dbReference>
<evidence type="ECO:0000256" key="6">
    <source>
        <dbReference type="ARBA" id="ARBA00023170"/>
    </source>
</evidence>
<evidence type="ECO:0000256" key="1">
    <source>
        <dbReference type="ARBA" id="ARBA00004651"/>
    </source>
</evidence>
<evidence type="ECO:0000256" key="4">
    <source>
        <dbReference type="ARBA" id="ARBA00022989"/>
    </source>
</evidence>
<dbReference type="GO" id="GO:0050909">
    <property type="term" value="P:sensory perception of taste"/>
    <property type="evidence" value="ECO:0007669"/>
    <property type="project" value="InterPro"/>
</dbReference>
<dbReference type="GO" id="GO:0030425">
    <property type="term" value="C:dendrite"/>
    <property type="evidence" value="ECO:0007669"/>
    <property type="project" value="TreeGrafter"/>
</dbReference>
<accession>A0A1S4JQE0</accession>
<dbReference type="OrthoDB" id="6695098at2759"/>
<reference evidence="9" key="1">
    <citation type="submission" date="2020-05" db="UniProtKB">
        <authorList>
            <consortium name="EnsemblMetazoa"/>
        </authorList>
    </citation>
    <scope>IDENTIFICATION</scope>
    <source>
        <strain evidence="9">JHB</strain>
    </source>
</reference>
<proteinExistence type="inferred from homology"/>
<dbReference type="Pfam" id="PF08395">
    <property type="entry name" value="7tm_7"/>
    <property type="match status" value="1"/>
</dbReference>
<dbReference type="PANTHER" id="PTHR21143:SF134">
    <property type="entry name" value="GUSTATORY RECEPTOR"/>
    <property type="match status" value="1"/>
</dbReference>
<evidence type="ECO:0000256" key="2">
    <source>
        <dbReference type="ARBA" id="ARBA00022475"/>
    </source>
</evidence>
<evidence type="ECO:0000256" key="7">
    <source>
        <dbReference type="ARBA" id="ARBA00023224"/>
    </source>
</evidence>
<comment type="subcellular location">
    <subcellularLocation>
        <location evidence="1 8">Cell membrane</location>
        <topology evidence="1 8">Multi-pass membrane protein</topology>
    </subcellularLocation>
</comment>
<organism evidence="9 10">
    <name type="scientific">Culex quinquefasciatus</name>
    <name type="common">Southern house mosquito</name>
    <name type="synonym">Culex pungens</name>
    <dbReference type="NCBI Taxonomy" id="7176"/>
    <lineage>
        <taxon>Eukaryota</taxon>
        <taxon>Metazoa</taxon>
        <taxon>Ecdysozoa</taxon>
        <taxon>Arthropoda</taxon>
        <taxon>Hexapoda</taxon>
        <taxon>Insecta</taxon>
        <taxon>Pterygota</taxon>
        <taxon>Neoptera</taxon>
        <taxon>Endopterygota</taxon>
        <taxon>Diptera</taxon>
        <taxon>Nematocera</taxon>
        <taxon>Culicoidea</taxon>
        <taxon>Culicidae</taxon>
        <taxon>Culicinae</taxon>
        <taxon>Culicini</taxon>
        <taxon>Culex</taxon>
        <taxon>Culex</taxon>
    </lineage>
</organism>
<keyword evidence="7 8" id="KW-0807">Transducer</keyword>
<dbReference type="GO" id="GO:0030424">
    <property type="term" value="C:axon"/>
    <property type="evidence" value="ECO:0007669"/>
    <property type="project" value="TreeGrafter"/>
</dbReference>
<dbReference type="VEuPathDB" id="VectorBase:CPIJ008845"/>
<comment type="similarity">
    <text evidence="8">Belongs to the insect chemoreceptor superfamily. Gustatory receptor (GR) family.</text>
</comment>
<evidence type="ECO:0000256" key="3">
    <source>
        <dbReference type="ARBA" id="ARBA00022692"/>
    </source>
</evidence>
<keyword evidence="4 8" id="KW-1133">Transmembrane helix</keyword>
<feature type="transmembrane region" description="Helical" evidence="8">
    <location>
        <begin position="136"/>
        <end position="157"/>
    </location>
</feature>
<keyword evidence="10" id="KW-1185">Reference proteome</keyword>
<dbReference type="AlphaFoldDB" id="A0A1S4JQE0"/>
<dbReference type="VEuPathDB" id="VectorBase:CQUJHB006857"/>
<dbReference type="GO" id="GO:0007635">
    <property type="term" value="P:chemosensory behavior"/>
    <property type="evidence" value="ECO:0007669"/>
    <property type="project" value="TreeGrafter"/>
</dbReference>
<dbReference type="InterPro" id="IPR013604">
    <property type="entry name" value="7TM_chemorcpt"/>
</dbReference>
<protein>
    <recommendedName>
        <fullName evidence="8">Gustatory receptor</fullName>
    </recommendedName>
</protein>
<feature type="transmembrane region" description="Helical" evidence="8">
    <location>
        <begin position="70"/>
        <end position="91"/>
    </location>
</feature>
<dbReference type="PANTHER" id="PTHR21143">
    <property type="entry name" value="INVERTEBRATE GUSTATORY RECEPTOR"/>
    <property type="match status" value="1"/>
</dbReference>
<evidence type="ECO:0000313" key="9">
    <source>
        <dbReference type="EnsemblMetazoa" id="CPIJ008845-PB"/>
    </source>
</evidence>
<evidence type="ECO:0000256" key="8">
    <source>
        <dbReference type="RuleBase" id="RU363108"/>
    </source>
</evidence>
<evidence type="ECO:0000256" key="5">
    <source>
        <dbReference type="ARBA" id="ARBA00023136"/>
    </source>
</evidence>
<dbReference type="Proteomes" id="UP000002320">
    <property type="component" value="Unassembled WGS sequence"/>
</dbReference>
<keyword evidence="2 8" id="KW-1003">Cell membrane</keyword>